<proteinExistence type="predicted"/>
<keyword evidence="1" id="KW-0472">Membrane</keyword>
<gene>
    <name evidence="3" type="ORF">DGAL_LOCUS8917</name>
</gene>
<keyword evidence="1" id="KW-0812">Transmembrane</keyword>
<evidence type="ECO:0000313" key="3">
    <source>
        <dbReference type="EMBL" id="CAH0105844.1"/>
    </source>
</evidence>
<dbReference type="PANTHER" id="PTHR15360:SF4">
    <property type="entry name" value="PROTEIN KINASE DOMAIN-CONTAINING PROTEIN"/>
    <property type="match status" value="1"/>
</dbReference>
<sequence length="532" mass="61390">MIPNEEYQVLDIKSNITITMYVYPQRHNCMDITKVTTTADELRSNRLNSRLNYTTSLNETHISSTMTLKNARTTDTGEYECKLVQFPDVVNPTSSKDLVLFSESKEKFLLKKGQKNRYPVQTDTPRIPDVKVIVKRINLFQATTENLSKLSFCVFRAVEELQQDLLNVYVPNTKWEFDKEKGLTLNKATLNNYGGYKCNVKKRNYTTKNNLFNIVVRRVELTRNDKSSYDVLVGRSVTLVCRPYSFSTPPKWAYYRMINGRKEELVFINETISSSPQLDGFQIVTKNYTATGEGASLKNCKSLLQLNNVTKNMSTKFQCMNGNLNERAIRSSVENVPILSFNTSVLILWWHFKQTFTEPQAPFIVDPNNSTISLVMGQQQFLKCVEYAVPTPTFQWLKTYRYVNQNILSGWKCHSSGENGTYACRLRNSLHESYKYFAVNFAEESQLQTNIISIVVISVVVLIITIGTSIKFYHDKKNNLFPGARALLRGNPNEINEDLFLDDQIEILPYDSRWEFPRNRLAKLMVRDVLEM</sequence>
<accession>A0A8J2RR82</accession>
<dbReference type="PANTHER" id="PTHR15360">
    <property type="entry name" value="PLATELET-DERIVED GROWTH FACTOR RECEPTOR LIKE"/>
    <property type="match status" value="1"/>
</dbReference>
<keyword evidence="4" id="KW-1185">Reference proteome</keyword>
<comment type="caution">
    <text evidence="3">The sequence shown here is derived from an EMBL/GenBank/DDBJ whole genome shotgun (WGS) entry which is preliminary data.</text>
</comment>
<keyword evidence="1" id="KW-1133">Transmembrane helix</keyword>
<dbReference type="OrthoDB" id="6077854at2759"/>
<dbReference type="SUPFAM" id="SSF48726">
    <property type="entry name" value="Immunoglobulin"/>
    <property type="match status" value="2"/>
</dbReference>
<dbReference type="InterPro" id="IPR007110">
    <property type="entry name" value="Ig-like_dom"/>
</dbReference>
<dbReference type="AlphaFoldDB" id="A0A8J2RR82"/>
<dbReference type="EMBL" id="CAKKLH010000201">
    <property type="protein sequence ID" value="CAH0105844.1"/>
    <property type="molecule type" value="Genomic_DNA"/>
</dbReference>
<evidence type="ECO:0000313" key="4">
    <source>
        <dbReference type="Proteomes" id="UP000789390"/>
    </source>
</evidence>
<name>A0A8J2RR82_9CRUS</name>
<reference evidence="3" key="1">
    <citation type="submission" date="2021-11" db="EMBL/GenBank/DDBJ databases">
        <authorList>
            <person name="Schell T."/>
        </authorList>
    </citation>
    <scope>NUCLEOTIDE SEQUENCE</scope>
    <source>
        <strain evidence="3">M5</strain>
    </source>
</reference>
<evidence type="ECO:0000256" key="1">
    <source>
        <dbReference type="SAM" id="Phobius"/>
    </source>
</evidence>
<feature type="transmembrane region" description="Helical" evidence="1">
    <location>
        <begin position="451"/>
        <end position="473"/>
    </location>
</feature>
<evidence type="ECO:0000259" key="2">
    <source>
        <dbReference type="PROSITE" id="PS50835"/>
    </source>
</evidence>
<dbReference type="InterPro" id="IPR036179">
    <property type="entry name" value="Ig-like_dom_sf"/>
</dbReference>
<feature type="domain" description="Ig-like" evidence="2">
    <location>
        <begin position="362"/>
        <end position="440"/>
    </location>
</feature>
<protein>
    <recommendedName>
        <fullName evidence="2">Ig-like domain-containing protein</fullName>
    </recommendedName>
</protein>
<dbReference type="PROSITE" id="PS50835">
    <property type="entry name" value="IG_LIKE"/>
    <property type="match status" value="1"/>
</dbReference>
<organism evidence="3 4">
    <name type="scientific">Daphnia galeata</name>
    <dbReference type="NCBI Taxonomy" id="27404"/>
    <lineage>
        <taxon>Eukaryota</taxon>
        <taxon>Metazoa</taxon>
        <taxon>Ecdysozoa</taxon>
        <taxon>Arthropoda</taxon>
        <taxon>Crustacea</taxon>
        <taxon>Branchiopoda</taxon>
        <taxon>Diplostraca</taxon>
        <taxon>Cladocera</taxon>
        <taxon>Anomopoda</taxon>
        <taxon>Daphniidae</taxon>
        <taxon>Daphnia</taxon>
    </lineage>
</organism>
<dbReference type="Proteomes" id="UP000789390">
    <property type="component" value="Unassembled WGS sequence"/>
</dbReference>
<dbReference type="InterPro" id="IPR042495">
    <property type="entry name" value="PDGFRL"/>
</dbReference>